<accession>A0AAE1LTX8</accession>
<sequence length="225" mass="25195">MLSYNVKLEKVTSIQLPTQLFVMLALHVNRTEEWTNGRNGAMAGFVPFCLSSDSPLSLLLVADNGTHLQSLLKGLQQVKDQNNDTFNLHSCESVKQLLKLTEPPPVDFVAFCVNLKRLNALNEIEGSILRLDQAFLLNRICLVCDRSQASSALMPKIINMKHKYQLHVIWGYLESKPEEVSMRLLNLASAVCGANSGFPLITHREWHERQRQDGDFSSIASDGTS</sequence>
<evidence type="ECO:0000313" key="2">
    <source>
        <dbReference type="Proteomes" id="UP001219518"/>
    </source>
</evidence>
<dbReference type="AlphaFoldDB" id="A0AAE1LTX8"/>
<comment type="caution">
    <text evidence="1">The sequence shown here is derived from an EMBL/GenBank/DDBJ whole genome shotgun (WGS) entry which is preliminary data.</text>
</comment>
<name>A0AAE1LTX8_9NEOP</name>
<dbReference type="Proteomes" id="UP001219518">
    <property type="component" value="Unassembled WGS sequence"/>
</dbReference>
<keyword evidence="2" id="KW-1185">Reference proteome</keyword>
<organism evidence="1 2">
    <name type="scientific">Frankliniella fusca</name>
    <dbReference type="NCBI Taxonomy" id="407009"/>
    <lineage>
        <taxon>Eukaryota</taxon>
        <taxon>Metazoa</taxon>
        <taxon>Ecdysozoa</taxon>
        <taxon>Arthropoda</taxon>
        <taxon>Hexapoda</taxon>
        <taxon>Insecta</taxon>
        <taxon>Pterygota</taxon>
        <taxon>Neoptera</taxon>
        <taxon>Paraneoptera</taxon>
        <taxon>Thysanoptera</taxon>
        <taxon>Terebrantia</taxon>
        <taxon>Thripoidea</taxon>
        <taxon>Thripidae</taxon>
        <taxon>Frankliniella</taxon>
    </lineage>
</organism>
<dbReference type="EMBL" id="JAHWGI010001437">
    <property type="protein sequence ID" value="KAK3932511.1"/>
    <property type="molecule type" value="Genomic_DNA"/>
</dbReference>
<dbReference type="InterPro" id="IPR020987">
    <property type="entry name" value="Centromere_Cenp-M"/>
</dbReference>
<dbReference type="Gene3D" id="3.40.50.300">
    <property type="entry name" value="P-loop containing nucleotide triphosphate hydrolases"/>
    <property type="match status" value="1"/>
</dbReference>
<gene>
    <name evidence="1" type="ORF">KUF71_012970</name>
</gene>
<dbReference type="InterPro" id="IPR027417">
    <property type="entry name" value="P-loop_NTPase"/>
</dbReference>
<reference evidence="1" key="2">
    <citation type="journal article" date="2023" name="BMC Genomics">
        <title>Pest status, molecular evolution, and epigenetic factors derived from the genome assembly of Frankliniella fusca, a thysanopteran phytovirus vector.</title>
        <authorList>
            <person name="Catto M.A."/>
            <person name="Labadie P.E."/>
            <person name="Jacobson A.L."/>
            <person name="Kennedy G.G."/>
            <person name="Srinivasan R."/>
            <person name="Hunt B.G."/>
        </authorList>
    </citation>
    <scope>NUCLEOTIDE SEQUENCE</scope>
    <source>
        <strain evidence="1">PL_HMW_Pooled</strain>
    </source>
</reference>
<protein>
    <submittedName>
        <fullName evidence="1">Centromere protein M</fullName>
    </submittedName>
</protein>
<proteinExistence type="predicted"/>
<evidence type="ECO:0000313" key="1">
    <source>
        <dbReference type="EMBL" id="KAK3932511.1"/>
    </source>
</evidence>
<dbReference type="Pfam" id="PF11111">
    <property type="entry name" value="CENP-M"/>
    <property type="match status" value="1"/>
</dbReference>
<reference evidence="1" key="1">
    <citation type="submission" date="2021-07" db="EMBL/GenBank/DDBJ databases">
        <authorList>
            <person name="Catto M.A."/>
            <person name="Jacobson A."/>
            <person name="Kennedy G."/>
            <person name="Labadie P."/>
            <person name="Hunt B.G."/>
            <person name="Srinivasan R."/>
        </authorList>
    </citation>
    <scope>NUCLEOTIDE SEQUENCE</scope>
    <source>
        <strain evidence="1">PL_HMW_Pooled</strain>
        <tissue evidence="1">Head</tissue>
    </source>
</reference>